<dbReference type="PROSITE" id="PS51186">
    <property type="entry name" value="GNAT"/>
    <property type="match status" value="1"/>
</dbReference>
<dbReference type="RefSeq" id="WP_344903659.1">
    <property type="nucleotide sequence ID" value="NZ_BAAAWD010000019.1"/>
</dbReference>
<protein>
    <submittedName>
        <fullName evidence="3">GNAT family N-acetyltransferase</fullName>
    </submittedName>
</protein>
<dbReference type="InterPro" id="IPR036527">
    <property type="entry name" value="SCP2_sterol-bd_dom_sf"/>
</dbReference>
<dbReference type="Proteomes" id="UP001499930">
    <property type="component" value="Unassembled WGS sequence"/>
</dbReference>
<reference evidence="4" key="1">
    <citation type="journal article" date="2019" name="Int. J. Syst. Evol. Microbiol.">
        <title>The Global Catalogue of Microorganisms (GCM) 10K type strain sequencing project: providing services to taxonomists for standard genome sequencing and annotation.</title>
        <authorList>
            <consortium name="The Broad Institute Genomics Platform"/>
            <consortium name="The Broad Institute Genome Sequencing Center for Infectious Disease"/>
            <person name="Wu L."/>
            <person name="Ma J."/>
        </authorList>
    </citation>
    <scope>NUCLEOTIDE SEQUENCE [LARGE SCALE GENOMIC DNA]</scope>
    <source>
        <strain evidence="4">JCM 3106</strain>
    </source>
</reference>
<comment type="caution">
    <text evidence="3">The sequence shown here is derived from an EMBL/GenBank/DDBJ whole genome shotgun (WGS) entry which is preliminary data.</text>
</comment>
<dbReference type="Gene3D" id="3.30.1050.10">
    <property type="entry name" value="SCP2 sterol-binding domain"/>
    <property type="match status" value="1"/>
</dbReference>
<feature type="domain" description="N-acetyltransferase" evidence="2">
    <location>
        <begin position="1"/>
        <end position="150"/>
    </location>
</feature>
<dbReference type="InterPro" id="IPR025559">
    <property type="entry name" value="Eis_dom"/>
</dbReference>
<dbReference type="PANTHER" id="PTHR37817:SF1">
    <property type="entry name" value="N-ACETYLTRANSFERASE EIS"/>
    <property type="match status" value="1"/>
</dbReference>
<organism evidence="3 4">
    <name type="scientific">Streptosporangium longisporum</name>
    <dbReference type="NCBI Taxonomy" id="46187"/>
    <lineage>
        <taxon>Bacteria</taxon>
        <taxon>Bacillati</taxon>
        <taxon>Actinomycetota</taxon>
        <taxon>Actinomycetes</taxon>
        <taxon>Streptosporangiales</taxon>
        <taxon>Streptosporangiaceae</taxon>
        <taxon>Streptosporangium</taxon>
    </lineage>
</organism>
<dbReference type="CDD" id="cd04301">
    <property type="entry name" value="NAT_SF"/>
    <property type="match status" value="1"/>
</dbReference>
<dbReference type="EMBL" id="BAAAWD010000019">
    <property type="protein sequence ID" value="GAA3031491.1"/>
    <property type="molecule type" value="Genomic_DNA"/>
</dbReference>
<dbReference type="InterPro" id="IPR016181">
    <property type="entry name" value="Acyl_CoA_acyltransferase"/>
</dbReference>
<feature type="region of interest" description="Disordered" evidence="1">
    <location>
        <begin position="310"/>
        <end position="333"/>
    </location>
</feature>
<dbReference type="Pfam" id="PF13527">
    <property type="entry name" value="Acetyltransf_9"/>
    <property type="match status" value="1"/>
</dbReference>
<name>A0ABP6L378_9ACTN</name>
<evidence type="ECO:0000256" key="1">
    <source>
        <dbReference type="SAM" id="MobiDB-lite"/>
    </source>
</evidence>
<accession>A0ABP6L378</accession>
<dbReference type="Pfam" id="PF13530">
    <property type="entry name" value="SCP2_2"/>
    <property type="match status" value="1"/>
</dbReference>
<dbReference type="Gene3D" id="3.40.630.30">
    <property type="match status" value="2"/>
</dbReference>
<dbReference type="PANTHER" id="PTHR37817">
    <property type="entry name" value="N-ACETYLTRANSFERASE EIS"/>
    <property type="match status" value="1"/>
</dbReference>
<proteinExistence type="predicted"/>
<keyword evidence="4" id="KW-1185">Reference proteome</keyword>
<feature type="compositionally biased region" description="Low complexity" evidence="1">
    <location>
        <begin position="366"/>
        <end position="392"/>
    </location>
</feature>
<dbReference type="SUPFAM" id="SSF55729">
    <property type="entry name" value="Acyl-CoA N-acyltransferases (Nat)"/>
    <property type="match status" value="1"/>
</dbReference>
<dbReference type="SUPFAM" id="SSF55718">
    <property type="entry name" value="SCP-like"/>
    <property type="match status" value="1"/>
</dbReference>
<gene>
    <name evidence="3" type="ORF">GCM10017559_68180</name>
</gene>
<dbReference type="InterPro" id="IPR051554">
    <property type="entry name" value="Acetyltransferase_Eis"/>
</dbReference>
<evidence type="ECO:0000259" key="2">
    <source>
        <dbReference type="PROSITE" id="PS51186"/>
    </source>
</evidence>
<dbReference type="Pfam" id="PF17668">
    <property type="entry name" value="Acetyltransf_17"/>
    <property type="match status" value="1"/>
</dbReference>
<evidence type="ECO:0000313" key="3">
    <source>
        <dbReference type="EMBL" id="GAA3031491.1"/>
    </source>
</evidence>
<feature type="region of interest" description="Disordered" evidence="1">
    <location>
        <begin position="358"/>
        <end position="393"/>
    </location>
</feature>
<sequence length="417" mass="44209">MEIRPLTADDLDAVLDNRRRAFGIIPAGDLEDWRAQVVPVLEAGRYLGVADGPRLIATSRINDFTQWWHGRPISMGGVASVTVAPEDRGRGVGRMLLRATVDRCAELGHPVSALYPAATRVYRSLGWEHAGALHRATFPAEALRAIGPAERSAVRRMGPGDAAEVIEIMGRVHAGARASGPICWDERTWRLWLEEEDDFLYLAGDGFVIYRWDGDDIEVDTLLAGSEATARTLWSLVGSSSSIATSVRAIVAPDDPVFWLIGERKKDEVTQTRWMFRVIDLPAAVAGRGFPDGVTLDTVVRVEDPHRPANSGAWRLSVRGGTGEARPAEAPPGSVPVLTAGGFSALFAGVPAATLHRSGTLTVPRGPASPDASGASGAPDASGASGAPDAPDVPGASGVLGALETAFRATPYMLDAF</sequence>
<dbReference type="InterPro" id="IPR041380">
    <property type="entry name" value="Acetyltransf_17"/>
</dbReference>
<dbReference type="InterPro" id="IPR000182">
    <property type="entry name" value="GNAT_dom"/>
</dbReference>
<evidence type="ECO:0000313" key="4">
    <source>
        <dbReference type="Proteomes" id="UP001499930"/>
    </source>
</evidence>